<evidence type="ECO:0000313" key="1">
    <source>
        <dbReference type="EMBL" id="CAF1481662.1"/>
    </source>
</evidence>
<organism evidence="1 2">
    <name type="scientific">Rotaria sordida</name>
    <dbReference type="NCBI Taxonomy" id="392033"/>
    <lineage>
        <taxon>Eukaryota</taxon>
        <taxon>Metazoa</taxon>
        <taxon>Spiralia</taxon>
        <taxon>Gnathifera</taxon>
        <taxon>Rotifera</taxon>
        <taxon>Eurotatoria</taxon>
        <taxon>Bdelloidea</taxon>
        <taxon>Philodinida</taxon>
        <taxon>Philodinidae</taxon>
        <taxon>Rotaria</taxon>
    </lineage>
</organism>
<name>A0A815RTL8_9BILA</name>
<dbReference type="Proteomes" id="UP000663889">
    <property type="component" value="Unassembled WGS sequence"/>
</dbReference>
<accession>A0A815RTL8</accession>
<dbReference type="AlphaFoldDB" id="A0A815RTL8"/>
<protein>
    <submittedName>
        <fullName evidence="1">Uncharacterized protein</fullName>
    </submittedName>
</protein>
<proteinExistence type="predicted"/>
<gene>
    <name evidence="1" type="ORF">SEV965_LOCUS35133</name>
</gene>
<evidence type="ECO:0000313" key="2">
    <source>
        <dbReference type="Proteomes" id="UP000663889"/>
    </source>
</evidence>
<sequence>MCNDAFALDEKIPNHMIVCLDLHIERREVYQRLKTAFSSVTDTKSVNPIRLIDKDDDAINRTVGFEQVNFEGIKFLLVTFTNVERQIERAVVLLIMEKGKNIFIDPVTNEPYQSIYVFCHDISRNEDWMGKYLDYLALPFVFDKDLLVRLIHDIVDYFIIESKSLLATNPSNNSAAYNRLNWGYTLYDQYRVMEQDPSKKRIQRSR</sequence>
<dbReference type="EMBL" id="CAJNOU010005548">
    <property type="protein sequence ID" value="CAF1481662.1"/>
    <property type="molecule type" value="Genomic_DNA"/>
</dbReference>
<reference evidence="1" key="1">
    <citation type="submission" date="2021-02" db="EMBL/GenBank/DDBJ databases">
        <authorList>
            <person name="Nowell W R."/>
        </authorList>
    </citation>
    <scope>NUCLEOTIDE SEQUENCE</scope>
</reference>
<comment type="caution">
    <text evidence="1">The sequence shown here is derived from an EMBL/GenBank/DDBJ whole genome shotgun (WGS) entry which is preliminary data.</text>
</comment>